<reference evidence="2 5" key="2">
    <citation type="submission" date="2022-10" db="EMBL/GenBank/DDBJ databases">
        <title>Human gut microbiome strain richness.</title>
        <authorList>
            <person name="Chen-Liaw A."/>
        </authorList>
    </citation>
    <scope>NUCLEOTIDE SEQUENCE [LARGE SCALE GENOMIC DNA]</scope>
    <source>
        <strain evidence="2 5">D53st1_B1_D53t1_180928</strain>
    </source>
</reference>
<keyword evidence="1" id="KW-0472">Membrane</keyword>
<dbReference type="Proteomes" id="UP001215818">
    <property type="component" value="Unassembled WGS sequence"/>
</dbReference>
<dbReference type="RefSeq" id="WP_004309957.1">
    <property type="nucleotide sequence ID" value="NZ_JADMRM010000003.1"/>
</dbReference>
<comment type="caution">
    <text evidence="3">The sequence shown here is derived from an EMBL/GenBank/DDBJ whole genome shotgun (WGS) entry which is preliminary data.</text>
</comment>
<evidence type="ECO:0000313" key="2">
    <source>
        <dbReference type="EMBL" id="MDC1793772.1"/>
    </source>
</evidence>
<evidence type="ECO:0000313" key="3">
    <source>
        <dbReference type="EMBL" id="RGM58087.1"/>
    </source>
</evidence>
<name>A0A3E4XQX2_BACUN</name>
<keyword evidence="1" id="KW-1133">Transmembrane helix</keyword>
<reference evidence="3 4" key="1">
    <citation type="submission" date="2018-08" db="EMBL/GenBank/DDBJ databases">
        <title>A genome reference for cultivated species of the human gut microbiota.</title>
        <authorList>
            <person name="Zou Y."/>
            <person name="Xue W."/>
            <person name="Luo G."/>
        </authorList>
    </citation>
    <scope>NUCLEOTIDE SEQUENCE [LARGE SCALE GENOMIC DNA]</scope>
    <source>
        <strain evidence="3 4">OM07-9</strain>
    </source>
</reference>
<evidence type="ECO:0000313" key="4">
    <source>
        <dbReference type="Proteomes" id="UP000261295"/>
    </source>
</evidence>
<dbReference type="EMBL" id="JAQNRK010000004">
    <property type="protein sequence ID" value="MDC1793772.1"/>
    <property type="molecule type" value="Genomic_DNA"/>
</dbReference>
<accession>A0A3E4XQX2</accession>
<dbReference type="Proteomes" id="UP000261295">
    <property type="component" value="Unassembled WGS sequence"/>
</dbReference>
<feature type="transmembrane region" description="Helical" evidence="1">
    <location>
        <begin position="44"/>
        <end position="69"/>
    </location>
</feature>
<keyword evidence="1" id="KW-0812">Transmembrane</keyword>
<sequence>MKRKSIYRILWRVLLLCLAWRFTSVAGAGTAITAYIVFRAACFLLYVCLSAVYVLSVALLFLLLLFLLIL</sequence>
<proteinExistence type="predicted"/>
<gene>
    <name evidence="3" type="ORF">DXC07_04795</name>
    <name evidence="2" type="ORF">POY73_06440</name>
</gene>
<dbReference type="EMBL" id="QSTL01000002">
    <property type="protein sequence ID" value="RGM58087.1"/>
    <property type="molecule type" value="Genomic_DNA"/>
</dbReference>
<organism evidence="3 4">
    <name type="scientific">Bacteroides uniformis</name>
    <dbReference type="NCBI Taxonomy" id="820"/>
    <lineage>
        <taxon>Bacteria</taxon>
        <taxon>Pseudomonadati</taxon>
        <taxon>Bacteroidota</taxon>
        <taxon>Bacteroidia</taxon>
        <taxon>Bacteroidales</taxon>
        <taxon>Bacteroidaceae</taxon>
        <taxon>Bacteroides</taxon>
    </lineage>
</organism>
<protein>
    <submittedName>
        <fullName evidence="3">Uncharacterized protein</fullName>
    </submittedName>
</protein>
<dbReference type="AlphaFoldDB" id="A0A3E4XQX2"/>
<evidence type="ECO:0000256" key="1">
    <source>
        <dbReference type="SAM" id="Phobius"/>
    </source>
</evidence>
<evidence type="ECO:0000313" key="5">
    <source>
        <dbReference type="Proteomes" id="UP001215818"/>
    </source>
</evidence>